<comment type="caution">
    <text evidence="9">The sequence shown here is derived from an EMBL/GenBank/DDBJ whole genome shotgun (WGS) entry which is preliminary data.</text>
</comment>
<dbReference type="InterPro" id="IPR027463">
    <property type="entry name" value="AcrB_DN_DC_subdom"/>
</dbReference>
<proteinExistence type="predicted"/>
<dbReference type="NCBIfam" id="NF007798">
    <property type="entry name" value="PRK10503.1"/>
    <property type="match status" value="1"/>
</dbReference>
<evidence type="ECO:0000256" key="7">
    <source>
        <dbReference type="ARBA" id="ARBA00023136"/>
    </source>
</evidence>
<feature type="transmembrane region" description="Helical" evidence="8">
    <location>
        <begin position="948"/>
        <end position="969"/>
    </location>
</feature>
<name>A0A4Q9R952_9GAMM</name>
<feature type="transmembrane region" description="Helical" evidence="8">
    <location>
        <begin position="334"/>
        <end position="353"/>
    </location>
</feature>
<feature type="transmembrane region" description="Helical" evidence="8">
    <location>
        <begin position="522"/>
        <end position="542"/>
    </location>
</feature>
<reference evidence="9 10" key="1">
    <citation type="submission" date="2018-06" db="EMBL/GenBank/DDBJ databases">
        <title>Three novel Pseudomonas species isolated from symptomatic oak.</title>
        <authorList>
            <person name="Bueno-Gonzalez V."/>
            <person name="Brady C."/>
        </authorList>
    </citation>
    <scope>NUCLEOTIDE SEQUENCE [LARGE SCALE GENOMIC DNA]</scope>
    <source>
        <strain evidence="9 10">P17C</strain>
    </source>
</reference>
<dbReference type="GO" id="GO:0042910">
    <property type="term" value="F:xenobiotic transmembrane transporter activity"/>
    <property type="evidence" value="ECO:0007669"/>
    <property type="project" value="TreeGrafter"/>
</dbReference>
<dbReference type="Gene3D" id="3.30.70.1320">
    <property type="entry name" value="Multidrug efflux transporter AcrB pore domain like"/>
    <property type="match status" value="1"/>
</dbReference>
<evidence type="ECO:0000313" key="10">
    <source>
        <dbReference type="Proteomes" id="UP000292639"/>
    </source>
</evidence>
<dbReference type="FunFam" id="1.20.1640.10:FF:000001">
    <property type="entry name" value="Efflux pump membrane transporter"/>
    <property type="match status" value="1"/>
</dbReference>
<evidence type="ECO:0000256" key="4">
    <source>
        <dbReference type="ARBA" id="ARBA00022519"/>
    </source>
</evidence>
<keyword evidence="10" id="KW-1185">Reference proteome</keyword>
<keyword evidence="4" id="KW-0997">Cell inner membrane</keyword>
<feature type="transmembrane region" description="Helical" evidence="8">
    <location>
        <begin position="360"/>
        <end position="381"/>
    </location>
</feature>
<keyword evidence="3" id="KW-1003">Cell membrane</keyword>
<feature type="transmembrane region" description="Helical" evidence="8">
    <location>
        <begin position="463"/>
        <end position="490"/>
    </location>
</feature>
<dbReference type="SUPFAM" id="SSF82866">
    <property type="entry name" value="Multidrug efflux transporter AcrB transmembrane domain"/>
    <property type="match status" value="2"/>
</dbReference>
<dbReference type="Gene3D" id="3.30.70.1440">
    <property type="entry name" value="Multidrug efflux transporter AcrB pore domain"/>
    <property type="match status" value="1"/>
</dbReference>
<dbReference type="RefSeq" id="WP_131183943.1">
    <property type="nucleotide sequence ID" value="NZ_QJUO01000008.1"/>
</dbReference>
<dbReference type="PANTHER" id="PTHR32063:SF21">
    <property type="entry name" value="MULTIDRUG RESISTANCE PROTEIN MDTB"/>
    <property type="match status" value="1"/>
</dbReference>
<dbReference type="Gene3D" id="3.30.70.1430">
    <property type="entry name" value="Multidrug efflux transporter AcrB pore domain"/>
    <property type="match status" value="2"/>
</dbReference>
<organism evidence="9 10">
    <name type="scientific">Stutzerimonas kirkiae</name>
    <dbReference type="NCBI Taxonomy" id="2211392"/>
    <lineage>
        <taxon>Bacteria</taxon>
        <taxon>Pseudomonadati</taxon>
        <taxon>Pseudomonadota</taxon>
        <taxon>Gammaproteobacteria</taxon>
        <taxon>Pseudomonadales</taxon>
        <taxon>Pseudomonadaceae</taxon>
        <taxon>Stutzerimonas</taxon>
    </lineage>
</organism>
<evidence type="ECO:0000256" key="2">
    <source>
        <dbReference type="ARBA" id="ARBA00022448"/>
    </source>
</evidence>
<dbReference type="SUPFAM" id="SSF82714">
    <property type="entry name" value="Multidrug efflux transporter AcrB TolC docking domain, DN and DC subdomains"/>
    <property type="match status" value="2"/>
</dbReference>
<feature type="transmembrane region" description="Helical" evidence="8">
    <location>
        <begin position="981"/>
        <end position="1007"/>
    </location>
</feature>
<feature type="transmembrane region" description="Helical" evidence="8">
    <location>
        <begin position="852"/>
        <end position="870"/>
    </location>
</feature>
<dbReference type="PRINTS" id="PR00702">
    <property type="entry name" value="ACRIFLAVINRP"/>
</dbReference>
<dbReference type="Proteomes" id="UP000292639">
    <property type="component" value="Unassembled WGS sequence"/>
</dbReference>
<keyword evidence="7 8" id="KW-0472">Membrane</keyword>
<sequence length="1028" mass="111382">MNISRLFILRPVATTLSMIAILIAGLIAYRLLPVAALPQVDYPTIRVMTLYPGASPEVMTSAVTAPLERQFGQMPGMTQMSSTSSGGASIITLRFSLEVSLDVAEQEVQAAINVANNLLPDDLPAPPVYNKVNPADTPVITLAVTSPNLPLPKLHDMVDTRMAQKLAQISGVGMVGIAGGQRPAMRVRVNPEALAAYGLTLADVRSLITRSNVNQPKGNFDGPIKMSMLDANDQLKTAEEYAELILNYQDGATLRLRDVASIVEGAENERLAAWANESQAVLLNIQRQPGANVIEVVDRIQALLPEITASMPSGVDVVILTDRTQTIRAAITDVQHELLMATVLVVLVTFLFLKKLSATIIPTIAVPLSLVGTFAVMYLAGFSLNNLTLMALTIATGFVVDDAIVMLENIARHLEQGETPLQAALKGARQIGFTLISLTFSLIAVLIPLLFMQDVVGRLFREFAVTLAVAILISLVVSLTLTPMMCARLLRHKAEVKEKPDWVERLIGGYSRWLRWVLRHQTLTLLVALATLGLTVVLYLAVPKGFFPVQDTGVIQGISEAPQSISFSAMSERQQSLARVVLADPAVQSLSSYIGVDGDNVTLNSGRLLINLKPFAERDVTAREVIERLRPQLQKLPGIALYMQPVQDLSIEDRISRTQFQFSLQSPDSELLEAWTPRLLEALQAREELRDVASDLQNEGLQVFLDIDRDAAARLGIEMSAITDALYDAFGQRQISTIFTQASQYRVVLENTEGGRLGPLALEQVFVQSTGGTPVRLSSLARFEQRPAPLLINHIGQFPAVTVSFNLAPGVSLGESVQVIEQVEREIGLPLSIQTRFQGAAEAFRASLSSTLLLILAAVVTMYIVLGVLYESYIHPVTILSTLPSAAVGALLALLLTGNDLGLIAIIGIILLIGIVKKNAIMMIDFALEAERHQGMTPEQAIYQAALLRFRPILMTTLAALFGAVPLMLASGSGAELRQPLGLVMVGGLLLSQLLTLFTTPVIYLFFDRLGRRLRGLRSASAVVGEAP</sequence>
<gene>
    <name evidence="9" type="ORF">DNJ96_08980</name>
</gene>
<evidence type="ECO:0000256" key="3">
    <source>
        <dbReference type="ARBA" id="ARBA00022475"/>
    </source>
</evidence>
<dbReference type="SUPFAM" id="SSF82693">
    <property type="entry name" value="Multidrug efflux transporter AcrB pore domain, PN1, PN2, PC1 and PC2 subdomains"/>
    <property type="match status" value="3"/>
</dbReference>
<dbReference type="Pfam" id="PF00873">
    <property type="entry name" value="ACR_tran"/>
    <property type="match status" value="1"/>
</dbReference>
<keyword evidence="5 8" id="KW-0812">Transmembrane</keyword>
<evidence type="ECO:0000256" key="6">
    <source>
        <dbReference type="ARBA" id="ARBA00022989"/>
    </source>
</evidence>
<evidence type="ECO:0000256" key="8">
    <source>
        <dbReference type="SAM" id="Phobius"/>
    </source>
</evidence>
<evidence type="ECO:0000313" key="9">
    <source>
        <dbReference type="EMBL" id="TBU97203.1"/>
    </source>
</evidence>
<dbReference type="Gene3D" id="1.20.1640.10">
    <property type="entry name" value="Multidrug efflux transporter AcrB transmembrane domain"/>
    <property type="match status" value="2"/>
</dbReference>
<feature type="transmembrane region" description="Helical" evidence="8">
    <location>
        <begin position="431"/>
        <end position="451"/>
    </location>
</feature>
<dbReference type="InterPro" id="IPR001036">
    <property type="entry name" value="Acrflvin-R"/>
</dbReference>
<keyword evidence="2" id="KW-0813">Transport</keyword>
<protein>
    <submittedName>
        <fullName evidence="9">Multidrug transporter subunit MdtB</fullName>
    </submittedName>
</protein>
<evidence type="ECO:0000256" key="1">
    <source>
        <dbReference type="ARBA" id="ARBA00004429"/>
    </source>
</evidence>
<dbReference type="NCBIfam" id="NF033617">
    <property type="entry name" value="RND_permease_2"/>
    <property type="match status" value="1"/>
</dbReference>
<feature type="transmembrane region" description="Helical" evidence="8">
    <location>
        <begin position="903"/>
        <end position="928"/>
    </location>
</feature>
<accession>A0A4Q9R952</accession>
<dbReference type="GO" id="GO:0005886">
    <property type="term" value="C:plasma membrane"/>
    <property type="evidence" value="ECO:0007669"/>
    <property type="project" value="UniProtKB-SubCell"/>
</dbReference>
<evidence type="ECO:0000256" key="5">
    <source>
        <dbReference type="ARBA" id="ARBA00022692"/>
    </source>
</evidence>
<keyword evidence="6 8" id="KW-1133">Transmembrane helix</keyword>
<dbReference type="FunFam" id="3.30.70.1430:FF:000001">
    <property type="entry name" value="Efflux pump membrane transporter"/>
    <property type="match status" value="1"/>
</dbReference>
<dbReference type="EMBL" id="QJUP01000010">
    <property type="protein sequence ID" value="TBU97203.1"/>
    <property type="molecule type" value="Genomic_DNA"/>
</dbReference>
<comment type="subcellular location">
    <subcellularLocation>
        <location evidence="1">Cell inner membrane</location>
        <topology evidence="1">Multi-pass membrane protein</topology>
    </subcellularLocation>
</comment>
<feature type="transmembrane region" description="Helical" evidence="8">
    <location>
        <begin position="12"/>
        <end position="32"/>
    </location>
</feature>
<dbReference type="OrthoDB" id="9757904at2"/>
<dbReference type="Gene3D" id="3.30.2090.10">
    <property type="entry name" value="Multidrug efflux transporter AcrB TolC docking domain, DN and DC subdomains"/>
    <property type="match status" value="2"/>
</dbReference>
<dbReference type="AlphaFoldDB" id="A0A4Q9R952"/>
<dbReference type="PANTHER" id="PTHR32063">
    <property type="match status" value="1"/>
</dbReference>